<sequence>MRKAFSLLLSLIIATSVFVGGCSNSSSSKSASSNKQNNGKVANNAQLSGEITVWGWPAADTAFKAIMPGFNKLYPNIKVKVIMMKTDDVHTKLLSSLAAKSGAPDVSMVENGQIGKFAASGGLEDLRGNPYLADKLKDDFVSYAWSEATTMDGRQIGIPWDIGPASLFYRRDIFEKAGLKSDPESVTNELNTWDKFIEVGKKIKAATGGKTYMMSNAENMFSLYFTLNHNYFDDKYNLLLDPVKMASILDISQKARENGIDAKVNMWTPEWQAMFKNGTLATEMAGCWFGGFLKTWIAPDLKGKWGVAPIPENAAYNWGGSFLVIPSQSKNKEAAWAFIKYALATKEGQNAMFKAVDYFPAYKPAWDDPIYHEQDEYFGGEKTRELWIKIAGQIPNIRVTKMDPQVSSILTQEAQKAIDQKLDSQKTMEGAIKKIQQAIAQDLQTLKAQMK</sequence>
<feature type="chain" id="PRO_5038661994" evidence="1">
    <location>
        <begin position="20"/>
        <end position="451"/>
    </location>
</feature>
<keyword evidence="1" id="KW-0732">Signal</keyword>
<dbReference type="Proteomes" id="UP000184088">
    <property type="component" value="Unassembled WGS sequence"/>
</dbReference>
<dbReference type="PANTHER" id="PTHR43649">
    <property type="entry name" value="ARABINOSE-BINDING PROTEIN-RELATED"/>
    <property type="match status" value="1"/>
</dbReference>
<dbReference type="InterPro" id="IPR006059">
    <property type="entry name" value="SBP"/>
</dbReference>
<dbReference type="PANTHER" id="PTHR43649:SF32">
    <property type="entry name" value="SUGAR BINDING SECRETED PROTEIN"/>
    <property type="match status" value="1"/>
</dbReference>
<dbReference type="InterPro" id="IPR050490">
    <property type="entry name" value="Bact_solute-bd_prot1"/>
</dbReference>
<dbReference type="CDD" id="cd13585">
    <property type="entry name" value="PBP2_TMBP_like"/>
    <property type="match status" value="1"/>
</dbReference>
<dbReference type="SUPFAM" id="SSF53850">
    <property type="entry name" value="Periplasmic binding protein-like II"/>
    <property type="match status" value="1"/>
</dbReference>
<name>A0A1M5DAC6_9THEO</name>
<reference evidence="2 3" key="1">
    <citation type="submission" date="2016-11" db="EMBL/GenBank/DDBJ databases">
        <authorList>
            <person name="Jaros S."/>
            <person name="Januszkiewicz K."/>
            <person name="Wedrychowicz H."/>
        </authorList>
    </citation>
    <scope>NUCLEOTIDE SEQUENCE [LARGE SCALE GENOMIC DNA]</scope>
    <source>
        <strain evidence="2 3">DSM 17918</strain>
    </source>
</reference>
<dbReference type="AlphaFoldDB" id="A0A1M5DAC6"/>
<evidence type="ECO:0000313" key="2">
    <source>
        <dbReference type="EMBL" id="SHF63642.1"/>
    </source>
</evidence>
<proteinExistence type="predicted"/>
<evidence type="ECO:0000256" key="1">
    <source>
        <dbReference type="SAM" id="SignalP"/>
    </source>
</evidence>
<evidence type="ECO:0000313" key="3">
    <source>
        <dbReference type="Proteomes" id="UP000184088"/>
    </source>
</evidence>
<dbReference type="RefSeq" id="WP_073345477.1">
    <property type="nucleotide sequence ID" value="NZ_FQVH01000034.1"/>
</dbReference>
<protein>
    <submittedName>
        <fullName evidence="2">Carbohydrate ABC transporter substrate-binding protein, CUT1 family</fullName>
    </submittedName>
</protein>
<dbReference type="Pfam" id="PF13416">
    <property type="entry name" value="SBP_bac_8"/>
    <property type="match status" value="1"/>
</dbReference>
<dbReference type="STRING" id="1121256.SAMN02746089_02286"/>
<dbReference type="EMBL" id="FQVH01000034">
    <property type="protein sequence ID" value="SHF63642.1"/>
    <property type="molecule type" value="Genomic_DNA"/>
</dbReference>
<organism evidence="2 3">
    <name type="scientific">Caldanaerobius fijiensis DSM 17918</name>
    <dbReference type="NCBI Taxonomy" id="1121256"/>
    <lineage>
        <taxon>Bacteria</taxon>
        <taxon>Bacillati</taxon>
        <taxon>Bacillota</taxon>
        <taxon>Clostridia</taxon>
        <taxon>Thermoanaerobacterales</taxon>
        <taxon>Thermoanaerobacteraceae</taxon>
        <taxon>Caldanaerobius</taxon>
    </lineage>
</organism>
<dbReference type="PROSITE" id="PS51257">
    <property type="entry name" value="PROKAR_LIPOPROTEIN"/>
    <property type="match status" value="1"/>
</dbReference>
<feature type="signal peptide" evidence="1">
    <location>
        <begin position="1"/>
        <end position="19"/>
    </location>
</feature>
<accession>A0A1M5DAC6</accession>
<dbReference type="Gene3D" id="3.40.190.10">
    <property type="entry name" value="Periplasmic binding protein-like II"/>
    <property type="match status" value="1"/>
</dbReference>
<keyword evidence="3" id="KW-1185">Reference proteome</keyword>
<gene>
    <name evidence="2" type="ORF">SAMN02746089_02286</name>
</gene>
<dbReference type="OrthoDB" id="9768630at2"/>